<feature type="binding site" evidence="3">
    <location>
        <position position="216"/>
    </location>
    <ligand>
        <name>a divalent metal cation</name>
        <dbReference type="ChEBI" id="CHEBI:60240"/>
        <label>1</label>
    </ligand>
</feature>
<dbReference type="GO" id="GO:0046872">
    <property type="term" value="F:metal ion binding"/>
    <property type="evidence" value="ECO:0007669"/>
    <property type="project" value="UniProtKB-KW"/>
</dbReference>
<dbReference type="InterPro" id="IPR001130">
    <property type="entry name" value="TatD-like"/>
</dbReference>
<comment type="caution">
    <text evidence="4">The sequence shown here is derived from an EMBL/GenBank/DDBJ whole genome shotgun (WGS) entry which is preliminary data.</text>
</comment>
<dbReference type="Pfam" id="PF01026">
    <property type="entry name" value="TatD_DNase"/>
    <property type="match status" value="1"/>
</dbReference>
<organism evidence="4 5">
    <name type="scientific">Candidatus Daviesbacteria bacterium RIFCSPLOWO2_01_FULL_40_24</name>
    <dbReference type="NCBI Taxonomy" id="1797787"/>
    <lineage>
        <taxon>Bacteria</taxon>
        <taxon>Candidatus Daviesiibacteriota</taxon>
    </lineage>
</organism>
<reference evidence="4 5" key="1">
    <citation type="journal article" date="2016" name="Nat. Commun.">
        <title>Thousands of microbial genomes shed light on interconnected biogeochemical processes in an aquifer system.</title>
        <authorList>
            <person name="Anantharaman K."/>
            <person name="Brown C.T."/>
            <person name="Hug L.A."/>
            <person name="Sharon I."/>
            <person name="Castelle C.J."/>
            <person name="Probst A.J."/>
            <person name="Thomas B.C."/>
            <person name="Singh A."/>
            <person name="Wilkins M.J."/>
            <person name="Karaoz U."/>
            <person name="Brodie E.L."/>
            <person name="Williams K.H."/>
            <person name="Hubbard S.S."/>
            <person name="Banfield J.F."/>
        </authorList>
    </citation>
    <scope>NUCLEOTIDE SEQUENCE [LARGE SCALE GENOMIC DNA]</scope>
</reference>
<feature type="binding site" evidence="3">
    <location>
        <position position="166"/>
    </location>
    <ligand>
        <name>a divalent metal cation</name>
        <dbReference type="ChEBI" id="CHEBI:60240"/>
        <label>2</label>
    </ligand>
</feature>
<dbReference type="AlphaFoldDB" id="A0A1F5MKG0"/>
<dbReference type="InterPro" id="IPR032466">
    <property type="entry name" value="Metal_Hydrolase"/>
</dbReference>
<evidence type="ECO:0000313" key="4">
    <source>
        <dbReference type="EMBL" id="OGE65780.1"/>
    </source>
</evidence>
<dbReference type="InterPro" id="IPR018228">
    <property type="entry name" value="DNase_TatD-rel_CS"/>
</dbReference>
<dbReference type="GO" id="GO:0004536">
    <property type="term" value="F:DNA nuclease activity"/>
    <property type="evidence" value="ECO:0007669"/>
    <property type="project" value="InterPro"/>
</dbReference>
<dbReference type="PIRSF" id="PIRSF005902">
    <property type="entry name" value="DNase_TatD"/>
    <property type="match status" value="1"/>
</dbReference>
<keyword evidence="1 3" id="KW-0479">Metal-binding</keyword>
<dbReference type="GO" id="GO:0005829">
    <property type="term" value="C:cytosol"/>
    <property type="evidence" value="ECO:0007669"/>
    <property type="project" value="TreeGrafter"/>
</dbReference>
<dbReference type="PROSITE" id="PS01091">
    <property type="entry name" value="TATD_3"/>
    <property type="match status" value="1"/>
</dbReference>
<protein>
    <recommendedName>
        <fullName evidence="6">Hydrolase TatD</fullName>
    </recommendedName>
</protein>
<dbReference type="FunFam" id="3.20.20.140:FF:000005">
    <property type="entry name" value="TatD family hydrolase"/>
    <property type="match status" value="1"/>
</dbReference>
<feature type="binding site" evidence="3">
    <location>
        <position position="6"/>
    </location>
    <ligand>
        <name>a divalent metal cation</name>
        <dbReference type="ChEBI" id="CHEBI:60240"/>
        <label>1</label>
    </ligand>
</feature>
<dbReference type="InterPro" id="IPR015991">
    <property type="entry name" value="TatD/YcfH-like"/>
</dbReference>
<dbReference type="Proteomes" id="UP000178017">
    <property type="component" value="Unassembled WGS sequence"/>
</dbReference>
<dbReference type="SUPFAM" id="SSF51556">
    <property type="entry name" value="Metallo-dependent hydrolases"/>
    <property type="match status" value="1"/>
</dbReference>
<dbReference type="PANTHER" id="PTHR46124">
    <property type="entry name" value="D-AMINOACYL-TRNA DEACYLASE"/>
    <property type="match status" value="1"/>
</dbReference>
<sequence length="268" mass="30777">MLVDSHAHLYWDSYQEDLGEVIQRALDNDVKLIINIGVDLETSRKCLELTSDQVQFYSTVGIHPHDGNHNLSDESIHRLIENLEELYGEHPDKIVAIGECGLDYFFRDEFNSSLLSHDESKQLQMKLYKAQVLLAKKLSLPLTIHCRESWQDIFIPELIDTTGVFHNFSGSKGDSLRACEMGYYLSFSCVLSYPKNQDLRDLIKTTPLDRLLTETDCPFLPPQQLRGQRNEPANISEVIKIISEIKQIPFDEVTHQILKNTQKLFKIG</sequence>
<keyword evidence="2" id="KW-0378">Hydrolase</keyword>
<evidence type="ECO:0000313" key="5">
    <source>
        <dbReference type="Proteomes" id="UP000178017"/>
    </source>
</evidence>
<evidence type="ECO:0000256" key="2">
    <source>
        <dbReference type="ARBA" id="ARBA00022801"/>
    </source>
</evidence>
<feature type="binding site" evidence="3">
    <location>
        <position position="8"/>
    </location>
    <ligand>
        <name>a divalent metal cation</name>
        <dbReference type="ChEBI" id="CHEBI:60240"/>
        <label>1</label>
    </ligand>
</feature>
<dbReference type="EMBL" id="MFDO01000007">
    <property type="protein sequence ID" value="OGE65780.1"/>
    <property type="molecule type" value="Genomic_DNA"/>
</dbReference>
<dbReference type="PANTHER" id="PTHR46124:SF2">
    <property type="entry name" value="D-AMINOACYL-TRNA DEACYLASE"/>
    <property type="match status" value="1"/>
</dbReference>
<feature type="binding site" evidence="3">
    <location>
        <position position="99"/>
    </location>
    <ligand>
        <name>a divalent metal cation</name>
        <dbReference type="ChEBI" id="CHEBI:60240"/>
        <label>1</label>
    </ligand>
</feature>
<evidence type="ECO:0008006" key="6">
    <source>
        <dbReference type="Google" id="ProtNLM"/>
    </source>
</evidence>
<dbReference type="Gene3D" id="3.20.20.140">
    <property type="entry name" value="Metal-dependent hydrolases"/>
    <property type="match status" value="1"/>
</dbReference>
<evidence type="ECO:0000256" key="1">
    <source>
        <dbReference type="ARBA" id="ARBA00022723"/>
    </source>
</evidence>
<feature type="binding site" evidence="3">
    <location>
        <position position="145"/>
    </location>
    <ligand>
        <name>a divalent metal cation</name>
        <dbReference type="ChEBI" id="CHEBI:60240"/>
        <label>2</label>
    </ligand>
</feature>
<evidence type="ECO:0000256" key="3">
    <source>
        <dbReference type="PIRSR" id="PIRSR005902-1"/>
    </source>
</evidence>
<gene>
    <name evidence="4" type="ORF">A3B49_04145</name>
</gene>
<proteinExistence type="predicted"/>
<dbReference type="GO" id="GO:0016788">
    <property type="term" value="F:hydrolase activity, acting on ester bonds"/>
    <property type="evidence" value="ECO:0007669"/>
    <property type="project" value="InterPro"/>
</dbReference>
<name>A0A1F5MKG0_9BACT</name>
<dbReference type="CDD" id="cd01310">
    <property type="entry name" value="TatD_DNAse"/>
    <property type="match status" value="1"/>
</dbReference>
<accession>A0A1F5MKG0</accession>
<dbReference type="NCBIfam" id="TIGR00010">
    <property type="entry name" value="YchF/TatD family DNA exonuclease"/>
    <property type="match status" value="1"/>
</dbReference>